<sequence length="167" mass="19517">MSHFRDLYLANKKSRDARREVTGILRNQAEKLVAFYEQWLELPSETWEDKDGEHHRYVDTGFPCRNDRDFRPFPVNMIATDTDNIFRMAVRTWVDSHDEGESVNIVLAMELHSVGKDGVSLRVRVEDDTSIRVVINGDGDREWLPIVNSMKMHIISKLQRRTPSAFR</sequence>
<evidence type="ECO:0000313" key="2">
    <source>
        <dbReference type="Proteomes" id="UP000000748"/>
    </source>
</evidence>
<proteinExistence type="predicted"/>
<dbReference type="RefSeq" id="WP_000017881.1">
    <property type="nucleotide sequence ID" value="NC_011745.1"/>
</dbReference>
<reference evidence="2" key="1">
    <citation type="journal article" date="2009" name="PLoS Genet.">
        <title>Organised genome dynamics in the Escherichia coli species results in highly diverse adaptive paths.</title>
        <authorList>
            <person name="Touchon M."/>
            <person name="Hoede C."/>
            <person name="Tenaillon O."/>
            <person name="Barbe V."/>
            <person name="Baeriswyl S."/>
            <person name="Bidet P."/>
            <person name="Bingen E."/>
            <person name="Bonacorsi S."/>
            <person name="Bouchier C."/>
            <person name="Bouvet O."/>
            <person name="Calteau A."/>
            <person name="Chiapello H."/>
            <person name="Clermont O."/>
            <person name="Cruveiller S."/>
            <person name="Danchin A."/>
            <person name="Diard M."/>
            <person name="Dossat C."/>
            <person name="Karoui M.E."/>
            <person name="Frapy E."/>
            <person name="Garry L."/>
            <person name="Ghigo J.M."/>
            <person name="Gilles A.M."/>
            <person name="Johnson J."/>
            <person name="Le Bouguenec C."/>
            <person name="Lescat M."/>
            <person name="Mangenot S."/>
            <person name="Martinez-Jehanne V."/>
            <person name="Matic I."/>
            <person name="Nassif X."/>
            <person name="Oztas S."/>
            <person name="Petit M.A."/>
            <person name="Pichon C."/>
            <person name="Rouy Z."/>
            <person name="Ruf C.S."/>
            <person name="Schneider D."/>
            <person name="Tourret J."/>
            <person name="Vacherie B."/>
            <person name="Vallenet D."/>
            <person name="Medigue C."/>
            <person name="Rocha E.P.C."/>
            <person name="Denamur E."/>
        </authorList>
    </citation>
    <scope>NUCLEOTIDE SEQUENCE [LARGE SCALE GENOMIC DNA]</scope>
    <source>
        <strain evidence="2">ED1a</strain>
    </source>
</reference>
<evidence type="ECO:0000313" key="1">
    <source>
        <dbReference type="EMBL" id="CAR07099.1"/>
    </source>
</evidence>
<name>B7MRY5_ECO81</name>
<gene>
    <name evidence="1" type="ordered locus">ECED1_0897</name>
</gene>
<dbReference type="AlphaFoldDB" id="B7MRY5"/>
<dbReference type="HOGENOM" id="CLU_1382268_0_0_6"/>
<organism evidence="1 2">
    <name type="scientific">Escherichia coli O81 (strain ED1a)</name>
    <dbReference type="NCBI Taxonomy" id="585397"/>
    <lineage>
        <taxon>Bacteria</taxon>
        <taxon>Pseudomonadati</taxon>
        <taxon>Pseudomonadota</taxon>
        <taxon>Gammaproteobacteria</taxon>
        <taxon>Enterobacterales</taxon>
        <taxon>Enterobacteriaceae</taxon>
        <taxon>Escherichia</taxon>
    </lineage>
</organism>
<dbReference type="KEGG" id="ecq:ECED1_0897"/>
<accession>B7MRY5</accession>
<protein>
    <submittedName>
        <fullName evidence="1">Uncharacterized protein</fullName>
    </submittedName>
</protein>
<dbReference type="Proteomes" id="UP000000748">
    <property type="component" value="Chromosome"/>
</dbReference>
<dbReference type="EMBL" id="CU928162">
    <property type="protein sequence ID" value="CAR07099.1"/>
    <property type="molecule type" value="Genomic_DNA"/>
</dbReference>